<dbReference type="Gene3D" id="3.40.50.10330">
    <property type="entry name" value="Probable inorganic polyphosphate/atp-NAD kinase, domain 1"/>
    <property type="match status" value="1"/>
</dbReference>
<keyword evidence="6 15" id="KW-0158">Chromosome</keyword>
<comment type="subcellular location">
    <subcellularLocation>
        <location evidence="3">Chromosome</location>
    </subcellularLocation>
    <subcellularLocation>
        <location evidence="2 15">Nucleus</location>
    </subcellularLocation>
</comment>
<dbReference type="Pfam" id="PF00400">
    <property type="entry name" value="WD40"/>
    <property type="match status" value="3"/>
</dbReference>
<evidence type="ECO:0000256" key="9">
    <source>
        <dbReference type="ARBA" id="ARBA00022737"/>
    </source>
</evidence>
<feature type="repeat" description="WD" evidence="14">
    <location>
        <begin position="197"/>
        <end position="228"/>
    </location>
</feature>
<dbReference type="PRINTS" id="PR00621">
    <property type="entry name" value="HISTONEH2B"/>
</dbReference>
<keyword evidence="13 15" id="KW-0544">Nucleosome core</keyword>
<comment type="caution">
    <text evidence="18">The sequence shown here is derived from an EMBL/GenBank/DDBJ whole genome shotgun (WGS) entry which is preliminary data.</text>
</comment>
<evidence type="ECO:0000256" key="4">
    <source>
        <dbReference type="ARBA" id="ARBA00006846"/>
    </source>
</evidence>
<dbReference type="PANTHER" id="PTHR19842">
    <property type="entry name" value="G BETA-LIKE PROTEIN GBL"/>
    <property type="match status" value="1"/>
</dbReference>
<comment type="function">
    <text evidence="1">Core component of nucleosome. Nucleosomes wrap and compact DNA into chromatin, limiting DNA accessibility to the cellular machineries which require DNA as a template. Histones thereby play a central role in transcription regulation, DNA repair, DNA replication and chromosomal stability. DNA accessibility is regulated via a complex set of post-translational modifications of histones, also called histone code, and nucleosome remodeling.</text>
</comment>
<evidence type="ECO:0000256" key="3">
    <source>
        <dbReference type="ARBA" id="ARBA00004286"/>
    </source>
</evidence>
<comment type="similarity">
    <text evidence="4 15">Belongs to the histone H2B family.</text>
</comment>
<dbReference type="InterPro" id="IPR055333">
    <property type="entry name" value="HISTONE_H2B_site"/>
</dbReference>
<dbReference type="PRINTS" id="PR00320">
    <property type="entry name" value="GPROTEINBRPT"/>
</dbReference>
<dbReference type="GO" id="GO:0032956">
    <property type="term" value="P:regulation of actin cytoskeleton organization"/>
    <property type="evidence" value="ECO:0007669"/>
    <property type="project" value="TreeGrafter"/>
</dbReference>
<evidence type="ECO:0000256" key="16">
    <source>
        <dbReference type="SAM" id="MobiDB-lite"/>
    </source>
</evidence>
<feature type="domain" description="DAGKc" evidence="17">
    <location>
        <begin position="346"/>
        <end position="429"/>
    </location>
</feature>
<dbReference type="SUPFAM" id="SSF50978">
    <property type="entry name" value="WD40 repeat-like"/>
    <property type="match status" value="1"/>
</dbReference>
<dbReference type="CDD" id="cd22910">
    <property type="entry name" value="HFD_H2B"/>
    <property type="match status" value="1"/>
</dbReference>
<proteinExistence type="inferred from homology"/>
<dbReference type="InterPro" id="IPR037588">
    <property type="entry name" value="MLST8"/>
</dbReference>
<sequence>MSQSNSYSPEVVLVTGSYDHEIRFWEAWSGLCSRTIQRSGESGQVNRLSISPDKRLLAAAIYTKVHIYDIAGNSSTPRAVFEGHKGNVTSVSFHSEGKWVVTGSEDGTIRIWDLRTSNLHRVYENEVPRRIRQWDLTLQEEACTVELAPAGDIPIRSISIASDGSCLVAGNNKGRVYVWKINENTRDGPRYQAVTKFQAHNKYLTRCLLSPDVKYLATCSADTTVKIWLVGSNYEFKLDKTLHGHQRWVWDAAFSADSAYLVTASSDHVARLWELSSGETVRQYNGHHKAAVQWRKNPKAIYKFKKCVRKSHRLVIVEGEIREPDTAETAQVWVDELMRLAYGDVPPRRRFKVFVNPAGGQGKGVQLFENRVKPILLAAHGEVDAIVTTHSKHAVELARECDLNFDALLTVSGDGLVFEVLNGFRDRPDAAKAFTLPDGFDVALAALNAVKGQRMPYDLCSFTQDGKTSISFLSQAIGLMADLDLGTENMRWMGDARFIAGFLRGVASNKPCAMTLSIKVASRDKAQMVEALHQFKANPKFATDTIPPTTENWENVITPRYAQDNVNSPDWFTFDKPVLYVYSGTMSYVGRDLMAFPAALPSDGLIDITVQELVPRPLMVKMISGGERGDQFWLPTQHYFKAEAYKLRPHASSGHLSIDGERFPYKEFHVETLKGLGTTLSMTGAWYSVMTKHMFVLNAHCYLANGAWCHGYKPPSSAPFTTTLTLNYHLSLLASLTSHSHPYILKMPPKSTAAEKKPASTAGKAPAKAPDSAKKTAAKASASGPADGEKKKRKKSRKETYSSYIYKVLKQVHPDTGISNKAMAILNSFVNDIFERIAEEASRLASYSKKSTISSREIQTSVRLILPGELSKHAISEGTKSVTKFSAGAGGK</sequence>
<accession>A0A8H2XRN6</accession>
<dbReference type="InterPro" id="IPR000558">
    <property type="entry name" value="Histone_H2B"/>
</dbReference>
<evidence type="ECO:0000256" key="10">
    <source>
        <dbReference type="ARBA" id="ARBA00022843"/>
    </source>
</evidence>
<dbReference type="PROSITE" id="PS50082">
    <property type="entry name" value="WD_REPEATS_2"/>
    <property type="match status" value="3"/>
</dbReference>
<reference evidence="18" key="1">
    <citation type="submission" date="2021-01" db="EMBL/GenBank/DDBJ databases">
        <authorList>
            <person name="Kaushik A."/>
        </authorList>
    </citation>
    <scope>NUCLEOTIDE SEQUENCE</scope>
    <source>
        <strain evidence="18">AG1-1C</strain>
    </source>
</reference>
<protein>
    <recommendedName>
        <fullName evidence="15">Histone H2B</fullName>
    </recommendedName>
</protein>
<comment type="subunit">
    <text evidence="15">The nucleosome is a histone octamer containing two molecules each of H2A, H2B, H3 and H4 assembled in one H3-H4 heterotetramer and two H2A-H2B heterodimers. The octamer wraps approximately 147 bp of DNA.</text>
</comment>
<dbReference type="SMART" id="SM00320">
    <property type="entry name" value="WD40"/>
    <property type="match status" value="5"/>
</dbReference>
<evidence type="ECO:0000256" key="7">
    <source>
        <dbReference type="ARBA" id="ARBA00022499"/>
    </source>
</evidence>
<feature type="repeat" description="WD" evidence="14">
    <location>
        <begin position="242"/>
        <end position="283"/>
    </location>
</feature>
<evidence type="ECO:0000256" key="11">
    <source>
        <dbReference type="ARBA" id="ARBA00023125"/>
    </source>
</evidence>
<evidence type="ECO:0000256" key="13">
    <source>
        <dbReference type="ARBA" id="ARBA00023269"/>
    </source>
</evidence>
<dbReference type="InterPro" id="IPR007125">
    <property type="entry name" value="H2A/H2B/H3"/>
</dbReference>
<evidence type="ECO:0000256" key="14">
    <source>
        <dbReference type="PROSITE-ProRule" id="PRU00221"/>
    </source>
</evidence>
<evidence type="ECO:0000256" key="15">
    <source>
        <dbReference type="RuleBase" id="RU000451"/>
    </source>
</evidence>
<dbReference type="PROSITE" id="PS50294">
    <property type="entry name" value="WD_REPEATS_REGION"/>
    <property type="match status" value="3"/>
</dbReference>
<dbReference type="PANTHER" id="PTHR19842:SF0">
    <property type="entry name" value="TARGET OF RAPAMYCIN COMPLEX SUBUNIT LST8"/>
    <property type="match status" value="1"/>
</dbReference>
<feature type="repeat" description="WD" evidence="14">
    <location>
        <begin position="81"/>
        <end position="122"/>
    </location>
</feature>
<evidence type="ECO:0000259" key="17">
    <source>
        <dbReference type="PROSITE" id="PS50146"/>
    </source>
</evidence>
<evidence type="ECO:0000256" key="8">
    <source>
        <dbReference type="ARBA" id="ARBA00022574"/>
    </source>
</evidence>
<name>A0A8H2XRN6_9AGAM</name>
<dbReference type="GO" id="GO:0031932">
    <property type="term" value="C:TORC2 complex"/>
    <property type="evidence" value="ECO:0007669"/>
    <property type="project" value="InterPro"/>
</dbReference>
<organism evidence="18 19">
    <name type="scientific">Rhizoctonia solani</name>
    <dbReference type="NCBI Taxonomy" id="456999"/>
    <lineage>
        <taxon>Eukaryota</taxon>
        <taxon>Fungi</taxon>
        <taxon>Dikarya</taxon>
        <taxon>Basidiomycota</taxon>
        <taxon>Agaricomycotina</taxon>
        <taxon>Agaricomycetes</taxon>
        <taxon>Cantharellales</taxon>
        <taxon>Ceratobasidiaceae</taxon>
        <taxon>Rhizoctonia</taxon>
    </lineage>
</organism>
<dbReference type="Gene3D" id="2.60.200.40">
    <property type="match status" value="1"/>
</dbReference>
<evidence type="ECO:0000256" key="1">
    <source>
        <dbReference type="ARBA" id="ARBA00002001"/>
    </source>
</evidence>
<dbReference type="InterPro" id="IPR015943">
    <property type="entry name" value="WD40/YVTN_repeat-like_dom_sf"/>
</dbReference>
<dbReference type="AlphaFoldDB" id="A0A8H2XRN6"/>
<dbReference type="FunFam" id="1.10.20.10:FF:000014">
    <property type="entry name" value="Histone H2B"/>
    <property type="match status" value="1"/>
</dbReference>
<evidence type="ECO:0000256" key="5">
    <source>
        <dbReference type="ARBA" id="ARBA00009890"/>
    </source>
</evidence>
<dbReference type="Pfam" id="PF00781">
    <property type="entry name" value="DAGK_cat"/>
    <property type="match status" value="1"/>
</dbReference>
<dbReference type="InterPro" id="IPR001206">
    <property type="entry name" value="Diacylglycerol_kinase_cat_dom"/>
</dbReference>
<dbReference type="GO" id="GO:0003677">
    <property type="term" value="F:DNA binding"/>
    <property type="evidence" value="ECO:0007669"/>
    <property type="project" value="UniProtKB-KW"/>
</dbReference>
<gene>
    <name evidence="18" type="ORF">RDB_LOCUS112714</name>
</gene>
<dbReference type="InterPro" id="IPR009072">
    <property type="entry name" value="Histone-fold"/>
</dbReference>
<dbReference type="InterPro" id="IPR019775">
    <property type="entry name" value="WD40_repeat_CS"/>
</dbReference>
<dbReference type="InterPro" id="IPR001680">
    <property type="entry name" value="WD40_rpt"/>
</dbReference>
<dbReference type="SUPFAM" id="SSF47113">
    <property type="entry name" value="Histone-fold"/>
    <property type="match status" value="1"/>
</dbReference>
<keyword evidence="8 14" id="KW-0853">WD repeat</keyword>
<dbReference type="Pfam" id="PF00125">
    <property type="entry name" value="Histone"/>
    <property type="match status" value="1"/>
</dbReference>
<dbReference type="GO" id="GO:0031931">
    <property type="term" value="C:TORC1 complex"/>
    <property type="evidence" value="ECO:0007669"/>
    <property type="project" value="InterPro"/>
</dbReference>
<dbReference type="Gene3D" id="1.10.20.10">
    <property type="entry name" value="Histone, subunit A"/>
    <property type="match status" value="1"/>
</dbReference>
<dbReference type="CDD" id="cd00200">
    <property type="entry name" value="WD40"/>
    <property type="match status" value="1"/>
</dbReference>
<keyword evidence="10" id="KW-0832">Ubl conjugation</keyword>
<dbReference type="InterPro" id="IPR017438">
    <property type="entry name" value="ATP-NAD_kinase_N"/>
</dbReference>
<dbReference type="GO" id="GO:0030527">
    <property type="term" value="F:structural constituent of chromatin"/>
    <property type="evidence" value="ECO:0007669"/>
    <property type="project" value="InterPro"/>
</dbReference>
<dbReference type="SMART" id="SM00427">
    <property type="entry name" value="H2B"/>
    <property type="match status" value="1"/>
</dbReference>
<dbReference type="GO" id="GO:0016301">
    <property type="term" value="F:kinase activity"/>
    <property type="evidence" value="ECO:0007669"/>
    <property type="project" value="InterPro"/>
</dbReference>
<dbReference type="EMBL" id="CAJMWS010000329">
    <property type="protein sequence ID" value="CAE6433785.1"/>
    <property type="molecule type" value="Genomic_DNA"/>
</dbReference>
<evidence type="ECO:0000256" key="6">
    <source>
        <dbReference type="ARBA" id="ARBA00022454"/>
    </source>
</evidence>
<dbReference type="Proteomes" id="UP000663846">
    <property type="component" value="Unassembled WGS sequence"/>
</dbReference>
<evidence type="ECO:0000313" key="18">
    <source>
        <dbReference type="EMBL" id="CAE6433785.1"/>
    </source>
</evidence>
<evidence type="ECO:0000256" key="2">
    <source>
        <dbReference type="ARBA" id="ARBA00004123"/>
    </source>
</evidence>
<keyword evidence="11 15" id="KW-0238">DNA-binding</keyword>
<dbReference type="PROSITE" id="PS50146">
    <property type="entry name" value="DAGK"/>
    <property type="match status" value="1"/>
</dbReference>
<dbReference type="PROSITE" id="PS00357">
    <property type="entry name" value="HISTONE_H2B"/>
    <property type="match status" value="1"/>
</dbReference>
<dbReference type="GO" id="GO:0031929">
    <property type="term" value="P:TOR signaling"/>
    <property type="evidence" value="ECO:0007669"/>
    <property type="project" value="InterPro"/>
</dbReference>
<dbReference type="GO" id="GO:0046982">
    <property type="term" value="F:protein heterodimerization activity"/>
    <property type="evidence" value="ECO:0007669"/>
    <property type="project" value="InterPro"/>
</dbReference>
<dbReference type="Gene3D" id="2.130.10.10">
    <property type="entry name" value="YVTN repeat-like/Quinoprotein amine dehydrogenase"/>
    <property type="match status" value="1"/>
</dbReference>
<keyword evidence="9" id="KW-0677">Repeat</keyword>
<feature type="region of interest" description="Disordered" evidence="16">
    <location>
        <begin position="749"/>
        <end position="796"/>
    </location>
</feature>
<dbReference type="InterPro" id="IPR016064">
    <property type="entry name" value="NAD/diacylglycerol_kinase_sf"/>
</dbReference>
<dbReference type="InterPro" id="IPR036322">
    <property type="entry name" value="WD40_repeat_dom_sf"/>
</dbReference>
<comment type="similarity">
    <text evidence="5">Belongs to the WD repeat LST8 family.</text>
</comment>
<dbReference type="GO" id="GO:0000786">
    <property type="term" value="C:nucleosome"/>
    <property type="evidence" value="ECO:0007669"/>
    <property type="project" value="UniProtKB-KW"/>
</dbReference>
<dbReference type="GO" id="GO:0005634">
    <property type="term" value="C:nucleus"/>
    <property type="evidence" value="ECO:0007669"/>
    <property type="project" value="UniProtKB-SubCell"/>
</dbReference>
<dbReference type="InterPro" id="IPR020472">
    <property type="entry name" value="WD40_PAC1"/>
</dbReference>
<dbReference type="SUPFAM" id="SSF111331">
    <property type="entry name" value="NAD kinase/diacylglycerol kinase-like"/>
    <property type="match status" value="1"/>
</dbReference>
<dbReference type="PROSITE" id="PS00678">
    <property type="entry name" value="WD_REPEATS_1"/>
    <property type="match status" value="2"/>
</dbReference>
<evidence type="ECO:0000313" key="19">
    <source>
        <dbReference type="Proteomes" id="UP000663846"/>
    </source>
</evidence>
<evidence type="ECO:0000256" key="12">
    <source>
        <dbReference type="ARBA" id="ARBA00023242"/>
    </source>
</evidence>
<keyword evidence="12 15" id="KW-0539">Nucleus</keyword>
<keyword evidence="7" id="KW-1017">Isopeptide bond</keyword>